<evidence type="ECO:0000313" key="3">
    <source>
        <dbReference type="Proteomes" id="UP000187486"/>
    </source>
</evidence>
<protein>
    <submittedName>
        <fullName evidence="2">Exonuclease SbcC</fullName>
    </submittedName>
</protein>
<proteinExistence type="predicted"/>
<gene>
    <name evidence="2" type="ORF">BS329_08285</name>
</gene>
<dbReference type="InterPro" id="IPR048667">
    <property type="entry name" value="Imm5-like"/>
</dbReference>
<comment type="caution">
    <text evidence="2">The sequence shown here is derived from an EMBL/GenBank/DDBJ whole genome shotgun (WGS) entry which is preliminary data.</text>
</comment>
<evidence type="ECO:0000259" key="1">
    <source>
        <dbReference type="Pfam" id="PF21805"/>
    </source>
</evidence>
<feature type="domain" description="Imm-5-like" evidence="1">
    <location>
        <begin position="15"/>
        <end position="129"/>
    </location>
</feature>
<dbReference type="Proteomes" id="UP000187486">
    <property type="component" value="Unassembled WGS sequence"/>
</dbReference>
<keyword evidence="2" id="KW-0269">Exonuclease</keyword>
<keyword evidence="2" id="KW-0378">Hydrolase</keyword>
<organism evidence="2 3">
    <name type="scientific">Amycolatopsis coloradensis</name>
    <dbReference type="NCBI Taxonomy" id="76021"/>
    <lineage>
        <taxon>Bacteria</taxon>
        <taxon>Bacillati</taxon>
        <taxon>Actinomycetota</taxon>
        <taxon>Actinomycetes</taxon>
        <taxon>Pseudonocardiales</taxon>
        <taxon>Pseudonocardiaceae</taxon>
        <taxon>Amycolatopsis</taxon>
    </lineage>
</organism>
<dbReference type="STRING" id="76021.BS329_08285"/>
<reference evidence="2 3" key="1">
    <citation type="submission" date="2016-01" db="EMBL/GenBank/DDBJ databases">
        <title>Amycolatopsis coloradensis genome sequencing and assembly.</title>
        <authorList>
            <person name="Mayilraj S."/>
        </authorList>
    </citation>
    <scope>NUCLEOTIDE SEQUENCE [LARGE SCALE GENOMIC DNA]</scope>
    <source>
        <strain evidence="2 3">DSM 44225</strain>
    </source>
</reference>
<dbReference type="GO" id="GO:0004527">
    <property type="term" value="F:exonuclease activity"/>
    <property type="evidence" value="ECO:0007669"/>
    <property type="project" value="UniProtKB-KW"/>
</dbReference>
<dbReference type="EMBL" id="MQUQ01000004">
    <property type="protein sequence ID" value="OLZ54514.1"/>
    <property type="molecule type" value="Genomic_DNA"/>
</dbReference>
<dbReference type="Pfam" id="PF21805">
    <property type="entry name" value="Imm5_like"/>
    <property type="match status" value="1"/>
</dbReference>
<accession>A0A1R0KZ13</accession>
<evidence type="ECO:0000313" key="2">
    <source>
        <dbReference type="EMBL" id="OLZ54514.1"/>
    </source>
</evidence>
<keyword evidence="3" id="KW-1185">Reference proteome</keyword>
<dbReference type="OrthoDB" id="166981at2"/>
<dbReference type="AlphaFoldDB" id="A0A1R0KZ13"/>
<sequence length="179" mass="18693">MTADLMIGLDLSELRAVTAFSVACAEPALAIFERECPDDGRPRAALDEARRFTAGGKRTKALRVTALDAHRAARAARESGREAAFDAARAAGHAGASAYLHPLAKATQVPHILGAAANAARAFELDAGDDPAVGAGYIEKVAGLAGPVVVDVLKRYPDAPAGGRRAGELLRMLDDLLRR</sequence>
<dbReference type="RefSeq" id="WP_076157541.1">
    <property type="nucleotide sequence ID" value="NZ_JBEZVB010000002.1"/>
</dbReference>
<keyword evidence="2" id="KW-0540">Nuclease</keyword>
<name>A0A1R0KZ13_9PSEU</name>